<dbReference type="EMBL" id="CM055108">
    <property type="protein sequence ID" value="KAJ7525625.1"/>
    <property type="molecule type" value="Genomic_DNA"/>
</dbReference>
<accession>A0ACC2B7A4</accession>
<proteinExistence type="predicted"/>
<dbReference type="Proteomes" id="UP001162992">
    <property type="component" value="Chromosome 17"/>
</dbReference>
<sequence length="114" mass="12982">MFEITKLPVGCLCSLILHLCASTTRCLLPYLCALLIVSAAHLCLLSTETCLRPCIRKNQTCNFDFCQAIADRKKHFYIFIFSFMPSIIDRESTSEMFFGSMKIICHSDSGLHHR</sequence>
<organism evidence="1 2">
    <name type="scientific">Diphasiastrum complanatum</name>
    <name type="common">Issler's clubmoss</name>
    <name type="synonym">Lycopodium complanatum</name>
    <dbReference type="NCBI Taxonomy" id="34168"/>
    <lineage>
        <taxon>Eukaryota</taxon>
        <taxon>Viridiplantae</taxon>
        <taxon>Streptophyta</taxon>
        <taxon>Embryophyta</taxon>
        <taxon>Tracheophyta</taxon>
        <taxon>Lycopodiopsida</taxon>
        <taxon>Lycopodiales</taxon>
        <taxon>Lycopodiaceae</taxon>
        <taxon>Lycopodioideae</taxon>
        <taxon>Diphasiastrum</taxon>
    </lineage>
</organism>
<reference evidence="2" key="1">
    <citation type="journal article" date="2024" name="Proc. Natl. Acad. Sci. U.S.A.">
        <title>Extraordinary preservation of gene collinearity over three hundred million years revealed in homosporous lycophytes.</title>
        <authorList>
            <person name="Li C."/>
            <person name="Wickell D."/>
            <person name="Kuo L.Y."/>
            <person name="Chen X."/>
            <person name="Nie B."/>
            <person name="Liao X."/>
            <person name="Peng D."/>
            <person name="Ji J."/>
            <person name="Jenkins J."/>
            <person name="Williams M."/>
            <person name="Shu S."/>
            <person name="Plott C."/>
            <person name="Barry K."/>
            <person name="Rajasekar S."/>
            <person name="Grimwood J."/>
            <person name="Han X."/>
            <person name="Sun S."/>
            <person name="Hou Z."/>
            <person name="He W."/>
            <person name="Dai G."/>
            <person name="Sun C."/>
            <person name="Schmutz J."/>
            <person name="Leebens-Mack J.H."/>
            <person name="Li F.W."/>
            <person name="Wang L."/>
        </authorList>
    </citation>
    <scope>NUCLEOTIDE SEQUENCE [LARGE SCALE GENOMIC DNA]</scope>
    <source>
        <strain evidence="2">cv. PW_Plant_1</strain>
    </source>
</reference>
<evidence type="ECO:0000313" key="1">
    <source>
        <dbReference type="EMBL" id="KAJ7525625.1"/>
    </source>
</evidence>
<keyword evidence="2" id="KW-1185">Reference proteome</keyword>
<comment type="caution">
    <text evidence="1">The sequence shown here is derived from an EMBL/GenBank/DDBJ whole genome shotgun (WGS) entry which is preliminary data.</text>
</comment>
<gene>
    <name evidence="1" type="ORF">O6H91_17G059700</name>
</gene>
<evidence type="ECO:0000313" key="2">
    <source>
        <dbReference type="Proteomes" id="UP001162992"/>
    </source>
</evidence>
<protein>
    <submittedName>
        <fullName evidence="1">Uncharacterized protein</fullName>
    </submittedName>
</protein>
<name>A0ACC2B7A4_DIPCM</name>